<proteinExistence type="predicted"/>
<feature type="compositionally biased region" description="Low complexity" evidence="9">
    <location>
        <begin position="1271"/>
        <end position="1280"/>
    </location>
</feature>
<keyword evidence="5" id="KW-0067">ATP-binding</keyword>
<comment type="caution">
    <text evidence="12">The sequence shown here is derived from an EMBL/GenBank/DDBJ whole genome shotgun (WGS) entry which is preliminary data.</text>
</comment>
<evidence type="ECO:0000256" key="4">
    <source>
        <dbReference type="ARBA" id="ARBA00022806"/>
    </source>
</evidence>
<dbReference type="GO" id="GO:0016887">
    <property type="term" value="F:ATP hydrolysis activity"/>
    <property type="evidence" value="ECO:0007669"/>
    <property type="project" value="TreeGrafter"/>
</dbReference>
<dbReference type="Pfam" id="PF19306">
    <property type="entry name" value="WHD_Lhr"/>
    <property type="match status" value="1"/>
</dbReference>
<evidence type="ECO:0000259" key="10">
    <source>
        <dbReference type="PROSITE" id="PS51192"/>
    </source>
</evidence>
<keyword evidence="13" id="KW-1185">Reference proteome</keyword>
<dbReference type="GO" id="GO:0004386">
    <property type="term" value="F:helicase activity"/>
    <property type="evidence" value="ECO:0007669"/>
    <property type="project" value="UniProtKB-KW"/>
</dbReference>
<gene>
    <name evidence="12" type="ORF">CGZ88_0186</name>
</gene>
<dbReference type="Gene3D" id="3.40.50.300">
    <property type="entry name" value="P-loop containing nucleotide triphosphate hydrolases"/>
    <property type="match status" value="2"/>
</dbReference>
<evidence type="ECO:0000256" key="6">
    <source>
        <dbReference type="ARBA" id="ARBA00023125"/>
    </source>
</evidence>
<evidence type="ECO:0000313" key="13">
    <source>
        <dbReference type="Proteomes" id="UP000234935"/>
    </source>
</evidence>
<feature type="compositionally biased region" description="Polar residues" evidence="9">
    <location>
        <begin position="85"/>
        <end position="100"/>
    </location>
</feature>
<dbReference type="GO" id="GO:0003677">
    <property type="term" value="F:DNA binding"/>
    <property type="evidence" value="ECO:0007669"/>
    <property type="project" value="UniProtKB-KW"/>
</dbReference>
<dbReference type="InterPro" id="IPR045628">
    <property type="entry name" value="Lhr_WH_dom"/>
</dbReference>
<evidence type="ECO:0000256" key="9">
    <source>
        <dbReference type="SAM" id="MobiDB-lite"/>
    </source>
</evidence>
<dbReference type="PROSITE" id="PS51194">
    <property type="entry name" value="HELICASE_CTER"/>
    <property type="match status" value="1"/>
</dbReference>
<dbReference type="Pfam" id="PF00271">
    <property type="entry name" value="Helicase_C"/>
    <property type="match status" value="1"/>
</dbReference>
<protein>
    <submittedName>
        <fullName evidence="12">ATP-dependent helicase</fullName>
    </submittedName>
</protein>
<dbReference type="Pfam" id="PF23235">
    <property type="entry name" value="WHD_3rd_Lhr"/>
    <property type="match status" value="1"/>
</dbReference>
<dbReference type="InterPro" id="IPR052511">
    <property type="entry name" value="ATP-dep_Helicase"/>
</dbReference>
<evidence type="ECO:0000256" key="5">
    <source>
        <dbReference type="ARBA" id="ARBA00022840"/>
    </source>
</evidence>
<keyword evidence="2" id="KW-0227">DNA damage</keyword>
<dbReference type="PROSITE" id="PS51192">
    <property type="entry name" value="HELICASE_ATP_BIND_1"/>
    <property type="match status" value="1"/>
</dbReference>
<dbReference type="Pfam" id="PF00270">
    <property type="entry name" value="DEAD"/>
    <property type="match status" value="1"/>
</dbReference>
<dbReference type="InterPro" id="IPR001650">
    <property type="entry name" value="Helicase_C-like"/>
</dbReference>
<keyword evidence="4 12" id="KW-0347">Helicase</keyword>
<dbReference type="GO" id="GO:0005524">
    <property type="term" value="F:ATP binding"/>
    <property type="evidence" value="ECO:0007669"/>
    <property type="project" value="UniProtKB-KW"/>
</dbReference>
<evidence type="ECO:0000256" key="7">
    <source>
        <dbReference type="ARBA" id="ARBA00023204"/>
    </source>
</evidence>
<dbReference type="SUPFAM" id="SSF52540">
    <property type="entry name" value="P-loop containing nucleoside triphosphate hydrolases"/>
    <property type="match status" value="1"/>
</dbReference>
<dbReference type="InterPro" id="IPR014001">
    <property type="entry name" value="Helicase_ATP-bd"/>
</dbReference>
<dbReference type="InterPro" id="IPR013701">
    <property type="entry name" value="Lhr-like_DEAD/DEAH_assoc"/>
</dbReference>
<reference evidence="12 13" key="1">
    <citation type="submission" date="2017-07" db="EMBL/GenBank/DDBJ databases">
        <title>Bifidobacterium novel species.</title>
        <authorList>
            <person name="Lugli G.A."/>
            <person name="Milani C."/>
            <person name="Duranti S."/>
            <person name="Mangifesta M."/>
        </authorList>
    </citation>
    <scope>NUCLEOTIDE SEQUENCE [LARGE SCALE GENOMIC DNA]</scope>
    <source>
        <strain evidence="13">Goo31D</strain>
    </source>
</reference>
<evidence type="ECO:0000256" key="8">
    <source>
        <dbReference type="ARBA" id="ARBA00023235"/>
    </source>
</evidence>
<feature type="domain" description="Helicase C-terminal" evidence="11">
    <location>
        <begin position="361"/>
        <end position="541"/>
    </location>
</feature>
<accession>A0A2N5J1D8</accession>
<evidence type="ECO:0000259" key="11">
    <source>
        <dbReference type="PROSITE" id="PS51194"/>
    </source>
</evidence>
<evidence type="ECO:0000256" key="3">
    <source>
        <dbReference type="ARBA" id="ARBA00022801"/>
    </source>
</evidence>
<dbReference type="SMART" id="SM00487">
    <property type="entry name" value="DEXDc"/>
    <property type="match status" value="1"/>
</dbReference>
<dbReference type="InterPro" id="IPR055367">
    <property type="entry name" value="WH4_Lhr"/>
</dbReference>
<dbReference type="EMBL" id="NMYC01000001">
    <property type="protein sequence ID" value="PLS28024.1"/>
    <property type="molecule type" value="Genomic_DNA"/>
</dbReference>
<dbReference type="InterPro" id="IPR011545">
    <property type="entry name" value="DEAD/DEAH_box_helicase_dom"/>
</dbReference>
<evidence type="ECO:0000313" key="12">
    <source>
        <dbReference type="EMBL" id="PLS28024.1"/>
    </source>
</evidence>
<dbReference type="PANTHER" id="PTHR47962:SF5">
    <property type="entry name" value="ATP-DEPENDENT HELICASE LHR-RELATED"/>
    <property type="match status" value="1"/>
</dbReference>
<keyword evidence="6" id="KW-0238">DNA-binding</keyword>
<feature type="region of interest" description="Disordered" evidence="9">
    <location>
        <begin position="321"/>
        <end position="351"/>
    </location>
</feature>
<dbReference type="SMART" id="SM00490">
    <property type="entry name" value="HELICc"/>
    <property type="match status" value="1"/>
</dbReference>
<dbReference type="Pfam" id="PF23234">
    <property type="entry name" value="WHD_4th_Lhr"/>
    <property type="match status" value="1"/>
</dbReference>
<feature type="region of interest" description="Disordered" evidence="9">
    <location>
        <begin position="1266"/>
        <end position="1299"/>
    </location>
</feature>
<keyword evidence="3" id="KW-0378">Hydrolase</keyword>
<dbReference type="Pfam" id="PF08494">
    <property type="entry name" value="DEAD_assoc"/>
    <property type="match status" value="1"/>
</dbReference>
<dbReference type="InterPro" id="IPR055368">
    <property type="entry name" value="WH3_Lhr"/>
</dbReference>
<keyword evidence="8" id="KW-0413">Isomerase</keyword>
<dbReference type="PANTHER" id="PTHR47962">
    <property type="entry name" value="ATP-DEPENDENT HELICASE LHR-RELATED-RELATED"/>
    <property type="match status" value="1"/>
</dbReference>
<feature type="region of interest" description="Disordered" evidence="9">
    <location>
        <begin position="83"/>
        <end position="109"/>
    </location>
</feature>
<dbReference type="Proteomes" id="UP000234935">
    <property type="component" value="Unassembled WGS sequence"/>
</dbReference>
<name>A0A2N5J1D8_9BIFI</name>
<evidence type="ECO:0000256" key="2">
    <source>
        <dbReference type="ARBA" id="ARBA00022763"/>
    </source>
</evidence>
<evidence type="ECO:0000256" key="1">
    <source>
        <dbReference type="ARBA" id="ARBA00022741"/>
    </source>
</evidence>
<keyword evidence="7" id="KW-0234">DNA repair</keyword>
<dbReference type="InterPro" id="IPR027417">
    <property type="entry name" value="P-loop_NTPase"/>
</dbReference>
<dbReference type="OrthoDB" id="9815222at2"/>
<feature type="region of interest" description="Disordered" evidence="9">
    <location>
        <begin position="742"/>
        <end position="766"/>
    </location>
</feature>
<keyword evidence="1" id="KW-0547">Nucleotide-binding</keyword>
<feature type="domain" description="Helicase ATP-binding" evidence="10">
    <location>
        <begin position="31"/>
        <end position="264"/>
    </location>
</feature>
<dbReference type="GO" id="GO:0006281">
    <property type="term" value="P:DNA repair"/>
    <property type="evidence" value="ECO:0007669"/>
    <property type="project" value="UniProtKB-KW"/>
</dbReference>
<dbReference type="RefSeq" id="WP_101670880.1">
    <property type="nucleotide sequence ID" value="NZ_NMYC01000001.1"/>
</dbReference>
<organism evidence="12 13">
    <name type="scientific">Bifidobacterium anseris</name>
    <dbReference type="NCBI Taxonomy" id="2020963"/>
    <lineage>
        <taxon>Bacteria</taxon>
        <taxon>Bacillati</taxon>
        <taxon>Actinomycetota</taxon>
        <taxon>Actinomycetes</taxon>
        <taxon>Bifidobacteriales</taxon>
        <taxon>Bifidobacteriaceae</taxon>
        <taxon>Bifidobacterium</taxon>
    </lineage>
</organism>
<sequence>MVECMASFSEPTRRWFSRVFGAPTEAQTLAWPAIAAGGDVLVIAPTGSGKTLAAFLAAIDRVIAGMASDAVANIGDDAAAAKQAVKTTQPEKTAQPTKSKQSGRKKGFRKAKRGVRILYISPLKALGVDVAKNLEAPLDGIRHEYKAMGLAVPQVSIATRSGDTTAQERRAIVAHPPDILVTTPESLYLMLTSKARGILETVDTVILDEVHALAGTKRGAHLALSLERLDARLPRPAQRIGLSATVNPVEQAARFLAGARDVTIAQAQSCPRLDIRIVDAGAALGATRTMGGNAGSKDSVDGTTASAMRTTSTHITGVTPAMERAARRRGQSDALTPRADGAAPAGGGEPNASVWPYIESSVLDEVLAHRTTLVFVNSRGLAERLTARLNDLYASRRGATRDEGREPAHYNSLIGSTTKLVGAVDPDDVVAMAHHGSVSKDRRKQIETQLKQGRLRCVVATSSLELGIDMGSVDLVIQIAPPLSISSGLQRVGRADHHVGGISHAIMYPCTRQQIVAAAASAEHMLAGAIEPLHVPQCPLDVLAQQTVAAASLEPLDADEWFATVRRAAPYMHLERDVYDAVVGMVSGAYDGEEFSAFRPALVYDAATHTLAARPGAQRLAVTSGGTIPDRGMYTVVLPEAEAGRGPRRVGELDEEMVYESRVGDIITLGTTSWRIEQITNDRVVVVPAPGRSTRLPFWHGEGDGRDYGFALAIGRWVGEVGAGLIAAARADVDVVAAADGDAEDGAGKDSAGKDSAAQGDVAAQPAVAKPRFTPEVRARLVDDGLDDAAIDAAAAFLAAQKAATGVIPDATHIVIERCRDEEGDWRVLVHAPFGRRVHEPWALAINARLLQRYGVDGQIYAADDGLVIRLPDGDGSIDIASLIAFDADDVTRLVETQVTGSVLFAARFRECAARALFMPRADPSKRVPLWQQRLRAAQLLTAARTHRNFPLLLETARECLQDVYDVPALREVLDGLADGRIGVYESVTTTPSPMAEQLLFGFIGSVMYQYDVPQAERNARLLSMDPQVLERLLGSDDLASVLDDAVIDDVADALARRTFWNTLADDDVRGRVHRYLSTHGPFTADMMIADLRLPAEACIDELNALQASGEALAGRFDDRLPADVPQWVARDVLKRIRSRSLAKARKSIKPVAVADFQRFVLERQGVGSAGGQRFDGVDGVMRVIEQLEGAALPIDVWECAVFPARVRDYTPTMLDELVAAGEVVWVGASSASSSASASASSSSSSDGLAAVMLFPFDSTQLQERCAPVDAQTQAQTKTQTNDDGRADDDGSTDDASAPLGVGDAIVAALADGGAYGPQPLEERARACWERAGAEPCIDETTGEVVGTAWSHTRFEDALWSLARRGRITNSSFAVARASETRGAPARPTRRRRMRAHMPRPTMNGGLWSLVRAVGEPCTPEERVIDLIDVLLDRYGVITQPVVDHEGVPGGFSGLYPVLRRMEEQGVLMRGVFVDGFGAAQFARRETVDTMRGLIGNAPATVALDASDPAVLYGTAIRWPEPMRMTAVQNADSADDADDAACTGGAKPMRRAGSIVVLRGGDALLYAAPKSGRLVMFDEPISLAERACTALADMLRRLPGGSVTFRDCNGVPLTARLAVTPALRAAGFAPSPQGMKLYR</sequence>